<dbReference type="InterPro" id="IPR013087">
    <property type="entry name" value="Znf_C2H2_type"/>
</dbReference>
<name>A0A8S3UBL2_MYTED</name>
<evidence type="ECO:0000256" key="3">
    <source>
        <dbReference type="ARBA" id="ARBA00006991"/>
    </source>
</evidence>
<dbReference type="CDD" id="cd13952">
    <property type="entry name" value="7tm_classB"/>
    <property type="match status" value="1"/>
</dbReference>
<evidence type="ECO:0000256" key="2">
    <source>
        <dbReference type="ARBA" id="ARBA00004141"/>
    </source>
</evidence>
<keyword evidence="7 15" id="KW-0863">Zinc-finger</keyword>
<evidence type="ECO:0000259" key="20">
    <source>
        <dbReference type="PROSITE" id="PS50261"/>
    </source>
</evidence>
<dbReference type="Pfam" id="PF00096">
    <property type="entry name" value="zf-C2H2"/>
    <property type="match status" value="3"/>
</dbReference>
<feature type="compositionally biased region" description="Acidic residues" evidence="16">
    <location>
        <begin position="1488"/>
        <end position="1510"/>
    </location>
</feature>
<keyword evidence="9 17" id="KW-1133">Transmembrane helix</keyword>
<dbReference type="GO" id="GO:0001228">
    <property type="term" value="F:DNA-binding transcription activator activity, RNA polymerase II-specific"/>
    <property type="evidence" value="ECO:0007669"/>
    <property type="project" value="TreeGrafter"/>
</dbReference>
<dbReference type="FunFam" id="3.30.160.60:FF:000303">
    <property type="entry name" value="Zinc finger protein 41"/>
    <property type="match status" value="1"/>
</dbReference>
<dbReference type="Gene3D" id="1.20.1070.10">
    <property type="entry name" value="Rhodopsin 7-helix transmembrane proteins"/>
    <property type="match status" value="1"/>
</dbReference>
<sequence length="1526" mass="174777">MKTSIVTHAMFLLTLLCSASITTTTEHGNIRSGNADHISPHLEATFAVTPFDQNMLFSTTGWKISKSLSTFNPKKRSEQSFDTSRIQNNINTITVGISAMKNDTKLQVTTEKGGLYNSNEETGNYRTNTFISSPATIQNSSGLTFMAIVLNNVSNAFEKKVSKMSELSKHEQSTQSYFRNVTLMTRAVSFLDQLKESTNDTLLTDVPGPTSDLILRYPCLKEGSCNITMSMKHKFCRCDQYCSTFNDCCHDNKVKQSSKLSHFSKYTTCHKGNNDIYRKTGYFTVTSCPDDYHNSTIIEKCSKHDTKYNGPIVAVQSNLLFKNRFCGLCHNYSTFAVFKVKVTINPAVVEDVFKTFLNLSKEERFGYILSQSYKRGSFYEEIPPESIKPRSCMFFAIGNDAENCNSYVNPVVGLVGIGPPVYRNTHCVPEGLETVCVGKDYDAHVEGGRHTTFAASVMFIFAPTNTAAETEAETCDEWTTTIVENGLCLYEETYTNTIIKMENVILKSDGTLLLNDIYQIVWIFGQSLHVKNIIVWVSHLVLGKENGTEVQIHQLTLIVTKTVFDKELERIKTEINNNQWNLQLTDVDLNRTLNIKKEKEDYSSPVVRNDDFPKQKVFFDIQKFMYKNVMLYNIAFQEQKKICQSIFINAVRNKSQITIVDFKCQTISKRKSKQHFNLFHQANTLLTYVCFSISAIALVVLIYVYRKFGLSESIPGSNLENVSVSILISNVLFMVGIGASDIEVVCYVIGVFLHYLWLSVFSFMSISSFYIAGNLIKLRSNGPNTKGGKRRRRRCLLLIGMVIPLLFVCPAVILDNYDNKSLVAGYGKDMCFPNQYPANLIFFSGPVMFSLLGNFACLLAVIYKMCRLNLEIGPISKSPPYTNAIIYLRLMIISGILWIFSLVASVNESECRCSELDEKFDKKVAKQSIPALFHRILFIMSSIEIRFNGGNESQKIFIPSSTGKKRIHLVFTKSTTEPPRNDKTIDKIETLIIGEKIWYSCKVCDARFTLLHSARNHVRMQHVVTKKFLCSLCGKGCITMKEYEKHMMVHAARPYQCEMCRRRFDTEEKLKIHFEGQHANRPRNFQCGNCHKLFLTMQHLKEHILIHSDEKNFTCEICYKSFFRETSYKLHKKTHLVGPFPCKICKKEFKYEKTLHTHIKFKHIDKTIIPDTTENMSELGDRNTSEKLKENTYTATVENVTDVTDLVLITEEKNDEERRNEIDATDESKTKDDMIDENSKGESDELETQIVKVKEEKEEVLFRTRQTNFPCEECGRVFNRKDNLKNHMRLHSGAKPFVCTICNKSFRQAAHLYRHTKSHTGERNEVCTICGKAFFRSEHLRKHQLQHLPPDQKPSNFCELCGKNVINMRRHVKRIHEEGKSFFCSECKQKFRYEECYKNHIVHGQHVKESYMRRTCPICQNVFCKPAGVRRHLRNVHGQDGTLKPYTCSVCQKGFEDQQAFQKHVVKGHGLLGQVKRAMKPPKRPTPDESESESSTENDSSDEEVIEEQMVVEEAVTDTFDVLEYI</sequence>
<evidence type="ECO:0000256" key="1">
    <source>
        <dbReference type="ARBA" id="ARBA00004123"/>
    </source>
</evidence>
<dbReference type="OrthoDB" id="6067618at2759"/>
<dbReference type="InterPro" id="IPR036236">
    <property type="entry name" value="Znf_C2H2_sf"/>
</dbReference>
<evidence type="ECO:0000256" key="9">
    <source>
        <dbReference type="ARBA" id="ARBA00022989"/>
    </source>
</evidence>
<evidence type="ECO:0000256" key="4">
    <source>
        <dbReference type="ARBA" id="ARBA00022692"/>
    </source>
</evidence>
<feature type="chain" id="PRO_5035811073" evidence="18">
    <location>
        <begin position="25"/>
        <end position="1526"/>
    </location>
</feature>
<keyword evidence="4 17" id="KW-0812">Transmembrane</keyword>
<feature type="domain" description="C2H2-type" evidence="19">
    <location>
        <begin position="1325"/>
        <end position="1352"/>
    </location>
</feature>
<evidence type="ECO:0000256" key="15">
    <source>
        <dbReference type="PROSITE-ProRule" id="PRU00042"/>
    </source>
</evidence>
<evidence type="ECO:0000256" key="7">
    <source>
        <dbReference type="ARBA" id="ARBA00022771"/>
    </source>
</evidence>
<keyword evidence="8" id="KW-0862">Zinc</keyword>
<evidence type="ECO:0000256" key="17">
    <source>
        <dbReference type="SAM" id="Phobius"/>
    </source>
</evidence>
<gene>
    <name evidence="21" type="ORF">MEDL_55335</name>
</gene>
<comment type="caution">
    <text evidence="21">The sequence shown here is derived from an EMBL/GenBank/DDBJ whole genome shotgun (WGS) entry which is preliminary data.</text>
</comment>
<dbReference type="Pfam" id="PF12874">
    <property type="entry name" value="zf-met"/>
    <property type="match status" value="1"/>
</dbReference>
<feature type="transmembrane region" description="Helical" evidence="17">
    <location>
        <begin position="796"/>
        <end position="814"/>
    </location>
</feature>
<dbReference type="Gene3D" id="3.30.160.60">
    <property type="entry name" value="Classic Zinc Finger"/>
    <property type="match status" value="7"/>
</dbReference>
<feature type="domain" description="C2H2-type" evidence="19">
    <location>
        <begin position="1414"/>
        <end position="1442"/>
    </location>
</feature>
<keyword evidence="18" id="KW-0732">Signal</keyword>
<feature type="domain" description="C2H2-type" evidence="19">
    <location>
        <begin position="1113"/>
        <end position="1135"/>
    </location>
</feature>
<dbReference type="GO" id="GO:0004930">
    <property type="term" value="F:G protein-coupled receptor activity"/>
    <property type="evidence" value="ECO:0007669"/>
    <property type="project" value="InterPro"/>
</dbReference>
<feature type="transmembrane region" description="Helical" evidence="17">
    <location>
        <begin position="840"/>
        <end position="863"/>
    </location>
</feature>
<dbReference type="Proteomes" id="UP000683360">
    <property type="component" value="Unassembled WGS sequence"/>
</dbReference>
<evidence type="ECO:0000256" key="12">
    <source>
        <dbReference type="ARBA" id="ARBA00023136"/>
    </source>
</evidence>
<dbReference type="PROSITE" id="PS50157">
    <property type="entry name" value="ZINC_FINGER_C2H2_2"/>
    <property type="match status" value="12"/>
</dbReference>
<feature type="transmembrane region" description="Helical" evidence="17">
    <location>
        <begin position="756"/>
        <end position="776"/>
    </location>
</feature>
<feature type="domain" description="C2H2-type" evidence="19">
    <location>
        <begin position="1055"/>
        <end position="1083"/>
    </location>
</feature>
<evidence type="ECO:0000256" key="10">
    <source>
        <dbReference type="ARBA" id="ARBA00023015"/>
    </source>
</evidence>
<organism evidence="21 22">
    <name type="scientific">Mytilus edulis</name>
    <name type="common">Blue mussel</name>
    <dbReference type="NCBI Taxonomy" id="6550"/>
    <lineage>
        <taxon>Eukaryota</taxon>
        <taxon>Metazoa</taxon>
        <taxon>Spiralia</taxon>
        <taxon>Lophotrochozoa</taxon>
        <taxon>Mollusca</taxon>
        <taxon>Bivalvia</taxon>
        <taxon>Autobranchia</taxon>
        <taxon>Pteriomorphia</taxon>
        <taxon>Mytilida</taxon>
        <taxon>Mytiloidea</taxon>
        <taxon>Mytilidae</taxon>
        <taxon>Mytilinae</taxon>
        <taxon>Mytilus</taxon>
    </lineage>
</organism>
<feature type="region of interest" description="Disordered" evidence="16">
    <location>
        <begin position="1211"/>
        <end position="1245"/>
    </location>
</feature>
<feature type="transmembrane region" description="Helical" evidence="17">
    <location>
        <begin position="685"/>
        <end position="705"/>
    </location>
</feature>
<accession>A0A8S3UBL2</accession>
<feature type="signal peptide" evidence="18">
    <location>
        <begin position="1"/>
        <end position="24"/>
    </location>
</feature>
<keyword evidence="11" id="KW-0238">DNA-binding</keyword>
<evidence type="ECO:0000256" key="18">
    <source>
        <dbReference type="SAM" id="SignalP"/>
    </source>
</evidence>
<dbReference type="PANTHER" id="PTHR24393:SF15">
    <property type="entry name" value="IP01243P-RELATED"/>
    <property type="match status" value="1"/>
</dbReference>
<feature type="region of interest" description="Disordered" evidence="16">
    <location>
        <begin position="1473"/>
        <end position="1510"/>
    </location>
</feature>
<feature type="domain" description="C2H2-type" evidence="19">
    <location>
        <begin position="1085"/>
        <end position="1112"/>
    </location>
</feature>
<keyword evidence="12 17" id="KW-0472">Membrane</keyword>
<feature type="domain" description="G-protein coupled receptors family 2 profile 2" evidence="20">
    <location>
        <begin position="683"/>
        <end position="867"/>
    </location>
</feature>
<keyword evidence="13" id="KW-0804">Transcription</keyword>
<feature type="domain" description="C2H2-type" evidence="19">
    <location>
        <begin position="1140"/>
        <end position="1168"/>
    </location>
</feature>
<keyword evidence="5" id="KW-0479">Metal-binding</keyword>
<feature type="transmembrane region" description="Helical" evidence="17">
    <location>
        <begin position="884"/>
        <end position="904"/>
    </location>
</feature>
<keyword evidence="10" id="KW-0805">Transcription regulation</keyword>
<reference evidence="21" key="1">
    <citation type="submission" date="2021-03" db="EMBL/GenBank/DDBJ databases">
        <authorList>
            <person name="Bekaert M."/>
        </authorList>
    </citation>
    <scope>NUCLEOTIDE SEQUENCE</scope>
</reference>
<evidence type="ECO:0000313" key="21">
    <source>
        <dbReference type="EMBL" id="CAG2243190.1"/>
    </source>
</evidence>
<feature type="domain" description="C2H2-type" evidence="19">
    <location>
        <begin position="1446"/>
        <end position="1469"/>
    </location>
</feature>
<dbReference type="GO" id="GO:0007166">
    <property type="term" value="P:cell surface receptor signaling pathway"/>
    <property type="evidence" value="ECO:0007669"/>
    <property type="project" value="InterPro"/>
</dbReference>
<comment type="similarity">
    <text evidence="3">Belongs to the krueppel C2H2-type zinc-finger protein family.</text>
</comment>
<dbReference type="GO" id="GO:0008270">
    <property type="term" value="F:zinc ion binding"/>
    <property type="evidence" value="ECO:0007669"/>
    <property type="project" value="UniProtKB-KW"/>
</dbReference>
<feature type="transmembrane region" description="Helical" evidence="17">
    <location>
        <begin position="726"/>
        <end position="750"/>
    </location>
</feature>
<evidence type="ECO:0000256" key="5">
    <source>
        <dbReference type="ARBA" id="ARBA00022723"/>
    </source>
</evidence>
<evidence type="ECO:0000256" key="6">
    <source>
        <dbReference type="ARBA" id="ARBA00022737"/>
    </source>
</evidence>
<feature type="domain" description="C2H2-type" evidence="19">
    <location>
        <begin position="999"/>
        <end position="1027"/>
    </location>
</feature>
<evidence type="ECO:0000256" key="8">
    <source>
        <dbReference type="ARBA" id="ARBA00022833"/>
    </source>
</evidence>
<feature type="domain" description="C2H2-type" evidence="19">
    <location>
        <begin position="1028"/>
        <end position="1055"/>
    </location>
</feature>
<comment type="subcellular location">
    <subcellularLocation>
        <location evidence="2">Membrane</location>
        <topology evidence="2">Multi-pass membrane protein</topology>
    </subcellularLocation>
    <subcellularLocation>
        <location evidence="1">Nucleus</location>
    </subcellularLocation>
</comment>
<dbReference type="GO" id="GO:0000978">
    <property type="term" value="F:RNA polymerase II cis-regulatory region sequence-specific DNA binding"/>
    <property type="evidence" value="ECO:0007669"/>
    <property type="project" value="TreeGrafter"/>
</dbReference>
<dbReference type="EMBL" id="CAJPWZ010002694">
    <property type="protein sequence ID" value="CAG2243190.1"/>
    <property type="molecule type" value="Genomic_DNA"/>
</dbReference>
<keyword evidence="6" id="KW-0677">Repeat</keyword>
<feature type="domain" description="C2H2-type" evidence="19">
    <location>
        <begin position="1297"/>
        <end position="1324"/>
    </location>
</feature>
<dbReference type="SMART" id="SM00355">
    <property type="entry name" value="ZnF_C2H2"/>
    <property type="match status" value="13"/>
</dbReference>
<feature type="domain" description="C2H2-type" evidence="19">
    <location>
        <begin position="1382"/>
        <end position="1411"/>
    </location>
</feature>
<dbReference type="FunFam" id="3.30.160.60:FF:000145">
    <property type="entry name" value="Zinc finger protein 574"/>
    <property type="match status" value="1"/>
</dbReference>
<evidence type="ECO:0000256" key="13">
    <source>
        <dbReference type="ARBA" id="ARBA00023163"/>
    </source>
</evidence>
<dbReference type="InterPro" id="IPR000832">
    <property type="entry name" value="GPCR_2_secretin-like"/>
</dbReference>
<evidence type="ECO:0000256" key="16">
    <source>
        <dbReference type="SAM" id="MobiDB-lite"/>
    </source>
</evidence>
<dbReference type="PROSITE" id="PS50261">
    <property type="entry name" value="G_PROTEIN_RECEP_F2_4"/>
    <property type="match status" value="1"/>
</dbReference>
<dbReference type="PANTHER" id="PTHR24393">
    <property type="entry name" value="ZINC FINGER PROTEIN"/>
    <property type="match status" value="1"/>
</dbReference>
<evidence type="ECO:0000256" key="14">
    <source>
        <dbReference type="ARBA" id="ARBA00023242"/>
    </source>
</evidence>
<evidence type="ECO:0000256" key="11">
    <source>
        <dbReference type="ARBA" id="ARBA00023125"/>
    </source>
</evidence>
<evidence type="ECO:0000259" key="19">
    <source>
        <dbReference type="PROSITE" id="PS50157"/>
    </source>
</evidence>
<proteinExistence type="inferred from homology"/>
<protein>
    <submittedName>
        <fullName evidence="21">KRAB</fullName>
    </submittedName>
</protein>
<feature type="domain" description="C2H2-type" evidence="19">
    <location>
        <begin position="1269"/>
        <end position="1296"/>
    </location>
</feature>
<dbReference type="InterPro" id="IPR017981">
    <property type="entry name" value="GPCR_2-like_7TM"/>
</dbReference>
<dbReference type="SUPFAM" id="SSF57667">
    <property type="entry name" value="beta-beta-alpha zinc fingers"/>
    <property type="match status" value="6"/>
</dbReference>
<keyword evidence="22" id="KW-1185">Reference proteome</keyword>
<evidence type="ECO:0000313" key="22">
    <source>
        <dbReference type="Proteomes" id="UP000683360"/>
    </source>
</evidence>
<dbReference type="GO" id="GO:0005634">
    <property type="term" value="C:nucleus"/>
    <property type="evidence" value="ECO:0007669"/>
    <property type="project" value="UniProtKB-SubCell"/>
</dbReference>
<keyword evidence="14" id="KW-0539">Nucleus</keyword>
<dbReference type="PROSITE" id="PS00028">
    <property type="entry name" value="ZINC_FINGER_C2H2_1"/>
    <property type="match status" value="11"/>
</dbReference>
<dbReference type="GO" id="GO:0016020">
    <property type="term" value="C:membrane"/>
    <property type="evidence" value="ECO:0007669"/>
    <property type="project" value="UniProtKB-SubCell"/>
</dbReference>
<dbReference type="Pfam" id="PF00002">
    <property type="entry name" value="7tm_2"/>
    <property type="match status" value="1"/>
</dbReference>
<feature type="compositionally biased region" description="Basic and acidic residues" evidence="16">
    <location>
        <begin position="1211"/>
        <end position="1243"/>
    </location>
</feature>